<evidence type="ECO:0000313" key="1">
    <source>
        <dbReference type="EMBL" id="TFK60587.1"/>
    </source>
</evidence>
<organism evidence="1 2">
    <name type="scientific">Pluteus cervinus</name>
    <dbReference type="NCBI Taxonomy" id="181527"/>
    <lineage>
        <taxon>Eukaryota</taxon>
        <taxon>Fungi</taxon>
        <taxon>Dikarya</taxon>
        <taxon>Basidiomycota</taxon>
        <taxon>Agaricomycotina</taxon>
        <taxon>Agaricomycetes</taxon>
        <taxon>Agaricomycetidae</taxon>
        <taxon>Agaricales</taxon>
        <taxon>Pluteineae</taxon>
        <taxon>Pluteaceae</taxon>
        <taxon>Pluteus</taxon>
    </lineage>
</organism>
<gene>
    <name evidence="1" type="ORF">BDN72DRAFT_965616</name>
</gene>
<keyword evidence="2" id="KW-1185">Reference proteome</keyword>
<evidence type="ECO:0000313" key="2">
    <source>
        <dbReference type="Proteomes" id="UP000308600"/>
    </source>
</evidence>
<dbReference type="Proteomes" id="UP000308600">
    <property type="component" value="Unassembled WGS sequence"/>
</dbReference>
<accession>A0ACD3A4E9</accession>
<dbReference type="EMBL" id="ML208756">
    <property type="protein sequence ID" value="TFK60587.1"/>
    <property type="molecule type" value="Genomic_DNA"/>
</dbReference>
<name>A0ACD3A4E9_9AGAR</name>
<protein>
    <submittedName>
        <fullName evidence="1">Uncharacterized protein</fullName>
    </submittedName>
</protein>
<sequence length="402" mass="45418">MTIPDDTPEWLNPASRLEDLYLEGLTLPPNVFSGQTPCLTSLSLNSCTHDWDTLLVFRGLKSLSIAYPVSHSTVDSIIKILELNGPHIEEVRLQNVFFSDGVAPSNSSLGKVRLEKLKYLKLEDDESTSIARFFHYLAFPPHRMNIEIETLESAELSLVPSLISARNLEKWPIHHLEIKVESDHACLRITEDWPNGNELADELDDVDTQSHIQIDIMTVDDPQQLLPLLILFPIHPIERVSFMGGHSEPQNPIILEYMGKLETIRELSLELPFLDTFVVLTDQEGEKLQSAVDEGTLADIGGTQDVENTNFARTILSFHGLRHLDIYGRSQDGYILTSHDLLNLKTWLEWRKRFNFQLEKLSISGLTTPPISWLSGVFDGLVGEFQTENLNELESEDGALII</sequence>
<reference evidence="1 2" key="1">
    <citation type="journal article" date="2019" name="Nat. Ecol. Evol.">
        <title>Megaphylogeny resolves global patterns of mushroom evolution.</title>
        <authorList>
            <person name="Varga T."/>
            <person name="Krizsan K."/>
            <person name="Foldi C."/>
            <person name="Dima B."/>
            <person name="Sanchez-Garcia M."/>
            <person name="Sanchez-Ramirez S."/>
            <person name="Szollosi G.J."/>
            <person name="Szarkandi J.G."/>
            <person name="Papp V."/>
            <person name="Albert L."/>
            <person name="Andreopoulos W."/>
            <person name="Angelini C."/>
            <person name="Antonin V."/>
            <person name="Barry K.W."/>
            <person name="Bougher N.L."/>
            <person name="Buchanan P."/>
            <person name="Buyck B."/>
            <person name="Bense V."/>
            <person name="Catcheside P."/>
            <person name="Chovatia M."/>
            <person name="Cooper J."/>
            <person name="Damon W."/>
            <person name="Desjardin D."/>
            <person name="Finy P."/>
            <person name="Geml J."/>
            <person name="Haridas S."/>
            <person name="Hughes K."/>
            <person name="Justo A."/>
            <person name="Karasinski D."/>
            <person name="Kautmanova I."/>
            <person name="Kiss B."/>
            <person name="Kocsube S."/>
            <person name="Kotiranta H."/>
            <person name="LaButti K.M."/>
            <person name="Lechner B.E."/>
            <person name="Liimatainen K."/>
            <person name="Lipzen A."/>
            <person name="Lukacs Z."/>
            <person name="Mihaltcheva S."/>
            <person name="Morgado L.N."/>
            <person name="Niskanen T."/>
            <person name="Noordeloos M.E."/>
            <person name="Ohm R.A."/>
            <person name="Ortiz-Santana B."/>
            <person name="Ovrebo C."/>
            <person name="Racz N."/>
            <person name="Riley R."/>
            <person name="Savchenko A."/>
            <person name="Shiryaev A."/>
            <person name="Soop K."/>
            <person name="Spirin V."/>
            <person name="Szebenyi C."/>
            <person name="Tomsovsky M."/>
            <person name="Tulloss R.E."/>
            <person name="Uehling J."/>
            <person name="Grigoriev I.V."/>
            <person name="Vagvolgyi C."/>
            <person name="Papp T."/>
            <person name="Martin F.M."/>
            <person name="Miettinen O."/>
            <person name="Hibbett D.S."/>
            <person name="Nagy L.G."/>
        </authorList>
    </citation>
    <scope>NUCLEOTIDE SEQUENCE [LARGE SCALE GENOMIC DNA]</scope>
    <source>
        <strain evidence="1 2">NL-1719</strain>
    </source>
</reference>
<proteinExistence type="predicted"/>